<feature type="compositionally biased region" description="Low complexity" evidence="2">
    <location>
        <begin position="39"/>
        <end position="70"/>
    </location>
</feature>
<dbReference type="OrthoDB" id="45223at2759"/>
<feature type="compositionally biased region" description="Polar residues" evidence="2">
    <location>
        <begin position="1"/>
        <end position="20"/>
    </location>
</feature>
<accession>A0A9N8E5P8</accession>
<feature type="compositionally biased region" description="Low complexity" evidence="2">
    <location>
        <begin position="255"/>
        <end position="280"/>
    </location>
</feature>
<dbReference type="SUPFAM" id="SSF81383">
    <property type="entry name" value="F-box domain"/>
    <property type="match status" value="1"/>
</dbReference>
<feature type="region of interest" description="Disordered" evidence="2">
    <location>
        <begin position="645"/>
        <end position="679"/>
    </location>
</feature>
<dbReference type="InterPro" id="IPR016024">
    <property type="entry name" value="ARM-type_fold"/>
</dbReference>
<reference evidence="3" key="1">
    <citation type="submission" date="2020-06" db="EMBL/GenBank/DDBJ databases">
        <authorList>
            <consortium name="Plant Systems Biology data submission"/>
        </authorList>
    </citation>
    <scope>NUCLEOTIDE SEQUENCE</scope>
    <source>
        <strain evidence="3">D6</strain>
    </source>
</reference>
<keyword evidence="1" id="KW-0677">Repeat</keyword>
<feature type="compositionally biased region" description="Acidic residues" evidence="2">
    <location>
        <begin position="662"/>
        <end position="674"/>
    </location>
</feature>
<evidence type="ECO:0000313" key="4">
    <source>
        <dbReference type="Proteomes" id="UP001153069"/>
    </source>
</evidence>
<evidence type="ECO:0000256" key="1">
    <source>
        <dbReference type="ARBA" id="ARBA00022737"/>
    </source>
</evidence>
<feature type="compositionally biased region" description="Acidic residues" evidence="2">
    <location>
        <begin position="474"/>
        <end position="484"/>
    </location>
</feature>
<keyword evidence="4" id="KW-1185">Reference proteome</keyword>
<evidence type="ECO:0000256" key="2">
    <source>
        <dbReference type="SAM" id="MobiDB-lite"/>
    </source>
</evidence>
<feature type="compositionally biased region" description="Basic residues" evidence="2">
    <location>
        <begin position="862"/>
        <end position="879"/>
    </location>
</feature>
<feature type="compositionally biased region" description="Basic and acidic residues" evidence="2">
    <location>
        <begin position="23"/>
        <end position="35"/>
    </location>
</feature>
<feature type="compositionally biased region" description="Low complexity" evidence="2">
    <location>
        <begin position="350"/>
        <end position="369"/>
    </location>
</feature>
<feature type="region of interest" description="Disordered" evidence="2">
    <location>
        <begin position="819"/>
        <end position="883"/>
    </location>
</feature>
<feature type="compositionally biased region" description="Basic residues" evidence="2">
    <location>
        <begin position="306"/>
        <end position="316"/>
    </location>
</feature>
<feature type="compositionally biased region" description="Low complexity" evidence="2">
    <location>
        <begin position="77"/>
        <end position="105"/>
    </location>
</feature>
<proteinExistence type="predicted"/>
<feature type="compositionally biased region" description="Basic residues" evidence="2">
    <location>
        <begin position="149"/>
        <end position="164"/>
    </location>
</feature>
<organism evidence="3 4">
    <name type="scientific">Seminavis robusta</name>
    <dbReference type="NCBI Taxonomy" id="568900"/>
    <lineage>
        <taxon>Eukaryota</taxon>
        <taxon>Sar</taxon>
        <taxon>Stramenopiles</taxon>
        <taxon>Ochrophyta</taxon>
        <taxon>Bacillariophyta</taxon>
        <taxon>Bacillariophyceae</taxon>
        <taxon>Bacillariophycidae</taxon>
        <taxon>Naviculales</taxon>
        <taxon>Naviculaceae</taxon>
        <taxon>Seminavis</taxon>
    </lineage>
</organism>
<feature type="compositionally biased region" description="Low complexity" evidence="2">
    <location>
        <begin position="215"/>
        <end position="226"/>
    </location>
</feature>
<feature type="compositionally biased region" description="Low complexity" evidence="2">
    <location>
        <begin position="647"/>
        <end position="661"/>
    </location>
</feature>
<protein>
    <submittedName>
        <fullName evidence="3">Uncharacterized protein</fullName>
    </submittedName>
</protein>
<dbReference type="PANTHER" id="PTHR22895:SF0">
    <property type="entry name" value="ARMADILLO REPEAT-CONTAINING PROTEIN 6"/>
    <property type="match status" value="1"/>
</dbReference>
<dbReference type="PANTHER" id="PTHR22895">
    <property type="entry name" value="ARMADILLO REPEAT-CONTAINING PROTEIN 6"/>
    <property type="match status" value="1"/>
</dbReference>
<feature type="compositionally biased region" description="Basic residues" evidence="2">
    <location>
        <begin position="244"/>
        <end position="254"/>
    </location>
</feature>
<dbReference type="Gene3D" id="1.25.10.10">
    <property type="entry name" value="Leucine-rich Repeat Variant"/>
    <property type="match status" value="1"/>
</dbReference>
<feature type="compositionally biased region" description="Low complexity" evidence="2">
    <location>
        <begin position="321"/>
        <end position="340"/>
    </location>
</feature>
<dbReference type="InterPro" id="IPR011989">
    <property type="entry name" value="ARM-like"/>
</dbReference>
<gene>
    <name evidence="3" type="ORF">SEMRO_647_G180870.1</name>
</gene>
<comment type="caution">
    <text evidence="3">The sequence shown here is derived from an EMBL/GenBank/DDBJ whole genome shotgun (WGS) entry which is preliminary data.</text>
</comment>
<sequence>MDTAQEIQQPITMETNTMNAAGTRDDQSQQHDRMVEQFSSSLASIASSARQALHHQQSSASSDTSSSNNSKEAMVVTATGTEGTTTGTSANNSNTSANNSNSSSGSGSGGDDRDSGGDGQEGDNSNDQKKKPAANKPLSLGLPLPPHHGAAHTHSHHHNRRNKRVSTGGDDYGLPPLRVDDDTRWQASSHPAAAAGGGGGSHHATVVARLPPPDSSFSSSGNEGSNRGPAYHAIKQTLLQKSSSKSKSKKKKSKTGLTGPSKSSSSKKPANTIKTTSSSSSKKKKSKQQQQPEAMSSDSSRETTVVHHKRHHHGMKRPAASSPGSGSGNSPPGSKESSSQKNKKTKKLKTTTSSGGPEASASAAASASMARKKRPHQSQEEGQAVASSTMPTATEAEEDENYGSNSSSGSGTEAGYAGSASSNENLARKSGDPGSSSNSNSSSDMPDFSSGASESNAGYAFGSSNSPSLSSSNGEDDEDDDSSEDDGRRKAKSAAPSSSKSQWPHHVRQSSSTVPMDERKMPAKTSISTMTALASSTAQSQFAKVSRSSAGTTAETSTAVAIRAKARSSRRASRALSQNSNKPPILTLGSDLMAHVLTFLEPPNILRVLTMPLSKDWLSTFANQQELWRVLCLLEPFKAQVEENDFSTSSSSSSSASSAISSEDEVGEDPDDDGSLSSFSVVAPASASRKAWKGPAARAVRRDTPPTKVDTSTVAAVAKPLSSQKKKQVKLGKLGRYRLLYTSFVRCMKYLERMKEDVLHGRPPSMIEYGGSSLPSTVSRQAAIGSNRSLQQFLAGARRVVEQQQQPPEVALAANNNANRDEGSTLSEEEQPPAGAPLGVARMPILSADDGSNSYQSSVERPRKRKKSRDQKRRKRPKFGRSMLTDRLLAPARTGEVNPENVALPWSCALYSIVNWMVAFADVEGIQVMCLKVLPHLLEDEQQRITAQRVGLTDVILRGMVLFPNSVQLHTASFHTLVLLARPLGGREGMLFHSAMVNAAGIFSGGGEANNGNNAPVVAEEGNEDAEQEERMFSGGPQNDGKNGIAVMLDSMRKFEDDEALQAMSCWSLVNIALAPVQKEMLVKLGGIEVTTNAMMRHPHSAEVQFRALFALINLVIPSVNVRGEDENDQGNINEANDGIAEELNVMVDQITSLVVLAMKYFCSSEAILNRACLVLHNLSLTQAYHSTLLWTPNCYQMLEWCLANYRTDQVLQQSAAGTLHRLQVTLSNDENLRTRFAASIQAQQQLSLEAAHREALHIYEQQEQLRQGRDAAASNGGGAGAR</sequence>
<feature type="compositionally biased region" description="Polar residues" evidence="2">
    <location>
        <begin position="850"/>
        <end position="859"/>
    </location>
</feature>
<evidence type="ECO:0000313" key="3">
    <source>
        <dbReference type="EMBL" id="CAB9514329.1"/>
    </source>
</evidence>
<dbReference type="Proteomes" id="UP001153069">
    <property type="component" value="Unassembled WGS sequence"/>
</dbReference>
<dbReference type="SUPFAM" id="SSF48371">
    <property type="entry name" value="ARM repeat"/>
    <property type="match status" value="1"/>
</dbReference>
<name>A0A9N8E5P8_9STRA</name>
<dbReference type="InterPro" id="IPR036047">
    <property type="entry name" value="F-box-like_dom_sf"/>
</dbReference>
<feature type="compositionally biased region" description="Low complexity" evidence="2">
    <location>
        <begin position="432"/>
        <end position="453"/>
    </location>
</feature>
<dbReference type="EMBL" id="CAICTM010000646">
    <property type="protein sequence ID" value="CAB9514329.1"/>
    <property type="molecule type" value="Genomic_DNA"/>
</dbReference>
<feature type="region of interest" description="Disordered" evidence="2">
    <location>
        <begin position="1"/>
        <end position="519"/>
    </location>
</feature>
<feature type="compositionally biased region" description="Low complexity" evidence="2">
    <location>
        <begin position="463"/>
        <end position="473"/>
    </location>
</feature>